<name>A0A812RKD5_9DINO</name>
<feature type="region of interest" description="Disordered" evidence="1">
    <location>
        <begin position="2108"/>
        <end position="2153"/>
    </location>
</feature>
<keyword evidence="4" id="KW-1185">Reference proteome</keyword>
<feature type="region of interest" description="Disordered" evidence="1">
    <location>
        <begin position="402"/>
        <end position="592"/>
    </location>
</feature>
<feature type="region of interest" description="Disordered" evidence="1">
    <location>
        <begin position="635"/>
        <end position="664"/>
    </location>
</feature>
<reference evidence="3" key="1">
    <citation type="submission" date="2021-02" db="EMBL/GenBank/DDBJ databases">
        <authorList>
            <person name="Dougan E. K."/>
            <person name="Rhodes N."/>
            <person name="Thang M."/>
            <person name="Chan C."/>
        </authorList>
    </citation>
    <scope>NUCLEOTIDE SEQUENCE</scope>
</reference>
<evidence type="ECO:0000256" key="2">
    <source>
        <dbReference type="SAM" id="Phobius"/>
    </source>
</evidence>
<feature type="compositionally biased region" description="Pro residues" evidence="1">
    <location>
        <begin position="576"/>
        <end position="586"/>
    </location>
</feature>
<sequence>MGAAVCRVVAAIGCVVAVAAGVALTVCTGGLGAGIVAGALLGFGMAGFMYTVRNWENFSFNEFFRQGIVGAIVGAVGGGLLHGVSGAAAHFAGSLVKQSIVYTLGGAATGFICNVVQNVATGKPVFQNWWQSLAIGAVGGLLMGLAAGLADKLTNVMVKSREALKLAEASIFKSIRPYKEIFHFVGNLASSALTDVVAQLMLTGKVDAGELLMACGAAAFMGLAGAAAKRRQSRKDMQLIEQAEQTRQAYKKVTGKHPEMTCAMRQRGSKSVYTGVNSKTNWRVYQKHGGRHPRQYRSFQKRLFGSKARFRGQQQMPCAEGHAATEMMRANNLHQGKPDTKALSDMLRNSKGVTINAYGQYRPPCQEACRGQFDWNGYQDRRWFSGPDPNYYRVAMRPPPEVLSRQTPQLPSPPTRPPPLSCPQPDEPDEPDEPDSGEDDDDYDVSSTSSSEHTSAEELDHTLGSSSGLSDVADSENADAAEADVCDTLPGSDVDGNLSVKDEEATAPRADLTMAEPSVDGVSPSAQAPGGSTASPNEVPHFSDAMRGETVNMLDASKQEGTEGTAVEVSGSGSGPQPPPPPPPPGGGINRYESFAAEDRDRKELLLRGIEALEDAGCEQVGYVPVQVSVAAKRLGQRSGVPGHGRSLGSGSARSPQKPAPDQQDPQELRFMKLLLQSESNLIYLGPDSLPPADTSSVDFHAHLRPCSVLQKFRTPGDGNCFFHAEASDNAFVHEDPVGVRHEFTQHTCRIVSSEHRGKVHDLFLAMSELWQDVQRGNADEAKKTRFFVKLSRKKEQLEQDSSVESGKTLASLLETELDNDQAGALEACERWITSGAWMGLCDAELYAAVMNKYFVIVVDTLIAGQPLWVMHYFPGSAPAELQPNYMFYCGTERGHFEGLKMKQRGHGAQAAEPMLSVADEAAASPSAGDVRKPLAESVPLIEPSASRNFKMTANPNFSFEPGTIGTVCFTSMTRNMGITRLQRQLVYALGYSTNVDQALSAWQWPPVLCTKLPNMSARIAGACDHLALIDVNGRHLKQQTLTVDMEPVDKQTALRDQQVCMFVFRLLKKRMGERYDLLQNVLASHCVIPIRADKARPEVKEGSPPDMLHCDVEKWLPSYLESTVLHLCTQLQLKHHLISQGGVCALLPVARSLTFVVVEEEGGDASNAFTYARTKTDEFASKIQDEQAGTSEIQESCKQLKEIFKDRIQVFGVHAGSQEDLLALGEHLASQNFTIPQAATLQRAEKDPLPEKLRARLKKIIYDLPPQHHVPTVFHDYAKSVHETFKRILAKQLSTKIMSRFKRFLKKLELLDSSDRLADMEAVKTCLRSKEGWMYIMEASAMKFGLNDLWTAAWDQLCADKEVSKSTRIVVGEDLKLNTPMPTEDDPLKGLQDMIDEAGKYVSSLPEDHPARVHFQRVCDGAKKAEEEAEANNKKVSDCDPAFSLRLVLQLGVAMWRGGVTRQDWDSQKHGLGIVTYPSKLIGDKEWVGLLQNWCFLGASAAGSEEYYNVIGACEHHMLTFKDFMDCRLWDVFAMMVRGGCGIELRDLGILKEAERILLMSRHQEPTLLDDVKHHVIRFLSHACVCTTESQCAALESEQMATDAGVSSSTVGILKELGKRVARLQHREGARLQRREGAVATHAESFVCRYRQLEDVQPALDEAINRELAVLSQRAAAVMEEEERRGLQQDMKRVFASARAEADAMLSKEDIIDVLSKPEILSTIPSLSERSSAAAWRLVQHAVSPPKEVLVSSLLQMDAQKNWIANGLGISVTKLPNKQAMESVCSLALVAMHLKEADKKLQNSRRVLHAMSNVYPQVLDAGVKSWDQLDPETQDTLLMFFYLLAVRPGRDGEIDEERDTRTSGEEAQLALKTAFKLLKKEEWVLRLVRGLLSRTDALAVKQLHWSLGLLNLLLRCHVGRTRSFGGQAQGGVRIPDTVLQFAKDHAIREQLEAILVQAAEQEELKNVAKEALCTCVNFSQLFAENIRWVDVRKKLVETRTPVGVESLRKYPIDCFGSSDDLRIQFQKMGDFKNGNSLSFRLLAICAAWLTTGAPDRLKDAFRELQRLAERLASQKDTPTLEFKSARAPAAPADVEVCEGGGQCVAGASVGPSPGPGPERHESRLLKPQPRPEPRPSQPEASQPVPEPVPERVPVDKAARIARWLASNKYGRYDAAAGVSLEIFWGVLQEYLRLGAVRLLVKILQDASNELRSGREPRPLKTQSNRFKEAIMSDMTVSEQVLEFLKELGYEEQGDQLSLASSEKDKLLKKLEHALASLSTCGSRVPNSQ</sequence>
<evidence type="ECO:0000256" key="1">
    <source>
        <dbReference type="SAM" id="MobiDB-lite"/>
    </source>
</evidence>
<feature type="compositionally biased region" description="Polar residues" evidence="1">
    <location>
        <begin position="524"/>
        <end position="536"/>
    </location>
</feature>
<keyword evidence="2" id="KW-1133">Transmembrane helix</keyword>
<feature type="compositionally biased region" description="Acidic residues" evidence="1">
    <location>
        <begin position="473"/>
        <end position="485"/>
    </location>
</feature>
<feature type="transmembrane region" description="Helical" evidence="2">
    <location>
        <begin position="129"/>
        <end position="150"/>
    </location>
</feature>
<feature type="compositionally biased region" description="Acidic residues" evidence="1">
    <location>
        <begin position="426"/>
        <end position="444"/>
    </location>
</feature>
<feature type="transmembrane region" description="Helical" evidence="2">
    <location>
        <begin position="63"/>
        <end position="84"/>
    </location>
</feature>
<evidence type="ECO:0008006" key="5">
    <source>
        <dbReference type="Google" id="ProtNLM"/>
    </source>
</evidence>
<dbReference type="Proteomes" id="UP000604046">
    <property type="component" value="Unassembled WGS sequence"/>
</dbReference>
<gene>
    <name evidence="3" type="ORF">SNAT2548_LOCUS24162</name>
</gene>
<comment type="caution">
    <text evidence="3">The sequence shown here is derived from an EMBL/GenBank/DDBJ whole genome shotgun (WGS) entry which is preliminary data.</text>
</comment>
<evidence type="ECO:0000313" key="4">
    <source>
        <dbReference type="Proteomes" id="UP000604046"/>
    </source>
</evidence>
<keyword evidence="2" id="KW-0812">Transmembrane</keyword>
<accession>A0A812RKD5</accession>
<feature type="transmembrane region" description="Helical" evidence="2">
    <location>
        <begin position="29"/>
        <end position="51"/>
    </location>
</feature>
<feature type="compositionally biased region" description="Basic and acidic residues" evidence="1">
    <location>
        <begin position="2118"/>
        <end position="2134"/>
    </location>
</feature>
<dbReference type="EMBL" id="CAJNDS010002347">
    <property type="protein sequence ID" value="CAE7444082.1"/>
    <property type="molecule type" value="Genomic_DNA"/>
</dbReference>
<feature type="compositionally biased region" description="Pro residues" evidence="1">
    <location>
        <begin position="410"/>
        <end position="422"/>
    </location>
</feature>
<keyword evidence="2" id="KW-0472">Membrane</keyword>
<protein>
    <recommendedName>
        <fullName evidence="5">OTU domain-containing protein</fullName>
    </recommendedName>
</protein>
<organism evidence="3 4">
    <name type="scientific">Symbiodinium natans</name>
    <dbReference type="NCBI Taxonomy" id="878477"/>
    <lineage>
        <taxon>Eukaryota</taxon>
        <taxon>Sar</taxon>
        <taxon>Alveolata</taxon>
        <taxon>Dinophyceae</taxon>
        <taxon>Suessiales</taxon>
        <taxon>Symbiodiniaceae</taxon>
        <taxon>Symbiodinium</taxon>
    </lineage>
</organism>
<proteinExistence type="predicted"/>
<evidence type="ECO:0000313" key="3">
    <source>
        <dbReference type="EMBL" id="CAE7444082.1"/>
    </source>
</evidence>